<dbReference type="AlphaFoldDB" id="A0A0E9UAC3"/>
<evidence type="ECO:0000313" key="1">
    <source>
        <dbReference type="EMBL" id="JAH61903.1"/>
    </source>
</evidence>
<dbReference type="EMBL" id="GBXM01046674">
    <property type="protein sequence ID" value="JAH61903.1"/>
    <property type="molecule type" value="Transcribed_RNA"/>
</dbReference>
<organism evidence="1">
    <name type="scientific">Anguilla anguilla</name>
    <name type="common">European freshwater eel</name>
    <name type="synonym">Muraena anguilla</name>
    <dbReference type="NCBI Taxonomy" id="7936"/>
    <lineage>
        <taxon>Eukaryota</taxon>
        <taxon>Metazoa</taxon>
        <taxon>Chordata</taxon>
        <taxon>Craniata</taxon>
        <taxon>Vertebrata</taxon>
        <taxon>Euteleostomi</taxon>
        <taxon>Actinopterygii</taxon>
        <taxon>Neopterygii</taxon>
        <taxon>Teleostei</taxon>
        <taxon>Anguilliformes</taxon>
        <taxon>Anguillidae</taxon>
        <taxon>Anguilla</taxon>
    </lineage>
</organism>
<proteinExistence type="predicted"/>
<sequence>MPYCISRFVLVNLNIVLARSCLHRCKIFLYVKH</sequence>
<reference evidence="1" key="1">
    <citation type="submission" date="2014-11" db="EMBL/GenBank/DDBJ databases">
        <authorList>
            <person name="Amaro Gonzalez C."/>
        </authorList>
    </citation>
    <scope>NUCLEOTIDE SEQUENCE</scope>
</reference>
<accession>A0A0E9UAC3</accession>
<protein>
    <submittedName>
        <fullName evidence="1">Uncharacterized protein</fullName>
    </submittedName>
</protein>
<name>A0A0E9UAC3_ANGAN</name>
<reference evidence="1" key="2">
    <citation type="journal article" date="2015" name="Fish Shellfish Immunol.">
        <title>Early steps in the European eel (Anguilla anguilla)-Vibrio vulnificus interaction in the gills: Role of the RtxA13 toxin.</title>
        <authorList>
            <person name="Callol A."/>
            <person name="Pajuelo D."/>
            <person name="Ebbesson L."/>
            <person name="Teles M."/>
            <person name="MacKenzie S."/>
            <person name="Amaro C."/>
        </authorList>
    </citation>
    <scope>NUCLEOTIDE SEQUENCE</scope>
</reference>